<dbReference type="OMA" id="TWFRKTP"/>
<feature type="compositionally biased region" description="Low complexity" evidence="2">
    <location>
        <begin position="512"/>
        <end position="523"/>
    </location>
</feature>
<feature type="region of interest" description="Disordered" evidence="2">
    <location>
        <begin position="904"/>
        <end position="955"/>
    </location>
</feature>
<organism evidence="3 4">
    <name type="scientific">Hyaloperonospora arabidopsidis (strain Emoy2)</name>
    <name type="common">Downy mildew agent</name>
    <name type="synonym">Peronospora arabidopsidis</name>
    <dbReference type="NCBI Taxonomy" id="559515"/>
    <lineage>
        <taxon>Eukaryota</taxon>
        <taxon>Sar</taxon>
        <taxon>Stramenopiles</taxon>
        <taxon>Oomycota</taxon>
        <taxon>Peronosporomycetes</taxon>
        <taxon>Peronosporales</taxon>
        <taxon>Peronosporaceae</taxon>
        <taxon>Hyaloperonospora</taxon>
    </lineage>
</organism>
<dbReference type="CDD" id="cd00136">
    <property type="entry name" value="PDZ_canonical"/>
    <property type="match status" value="1"/>
</dbReference>
<dbReference type="VEuPathDB" id="FungiDB:HpaG808266"/>
<feature type="compositionally biased region" description="Acidic residues" evidence="2">
    <location>
        <begin position="925"/>
        <end position="942"/>
    </location>
</feature>
<dbReference type="AlphaFoldDB" id="M4BPC7"/>
<dbReference type="Gene3D" id="2.30.42.10">
    <property type="match status" value="1"/>
</dbReference>
<dbReference type="EnsemblProtists" id="HpaT808266">
    <property type="protein sequence ID" value="HpaP808266"/>
    <property type="gene ID" value="HpaG808266"/>
</dbReference>
<evidence type="ECO:0000256" key="2">
    <source>
        <dbReference type="SAM" id="MobiDB-lite"/>
    </source>
</evidence>
<evidence type="ECO:0000256" key="1">
    <source>
        <dbReference type="SAM" id="Coils"/>
    </source>
</evidence>
<keyword evidence="1" id="KW-0175">Coiled coil</keyword>
<proteinExistence type="predicted"/>
<evidence type="ECO:0008006" key="5">
    <source>
        <dbReference type="Google" id="ProtNLM"/>
    </source>
</evidence>
<dbReference type="EMBL" id="JH598500">
    <property type="status" value="NOT_ANNOTATED_CDS"/>
    <property type="molecule type" value="Genomic_DNA"/>
</dbReference>
<feature type="coiled-coil region" evidence="1">
    <location>
        <begin position="817"/>
        <end position="889"/>
    </location>
</feature>
<feature type="compositionally biased region" description="Polar residues" evidence="2">
    <location>
        <begin position="497"/>
        <end position="511"/>
    </location>
</feature>
<dbReference type="InterPro" id="IPR036034">
    <property type="entry name" value="PDZ_sf"/>
</dbReference>
<name>M4BPC7_HYAAE</name>
<evidence type="ECO:0000313" key="3">
    <source>
        <dbReference type="EnsemblProtists" id="HpaP808266"/>
    </source>
</evidence>
<dbReference type="InParanoid" id="M4BPC7"/>
<keyword evidence="4" id="KW-1185">Reference proteome</keyword>
<feature type="region of interest" description="Disordered" evidence="2">
    <location>
        <begin position="488"/>
        <end position="523"/>
    </location>
</feature>
<accession>M4BPC7</accession>
<dbReference type="Proteomes" id="UP000011713">
    <property type="component" value="Unassembled WGS sequence"/>
</dbReference>
<dbReference type="SUPFAM" id="SSF50156">
    <property type="entry name" value="PDZ domain-like"/>
    <property type="match status" value="1"/>
</dbReference>
<reference evidence="3" key="2">
    <citation type="submission" date="2015-06" db="UniProtKB">
        <authorList>
            <consortium name="EnsemblProtists"/>
        </authorList>
    </citation>
    <scope>IDENTIFICATION</scope>
    <source>
        <strain evidence="3">Emoy2</strain>
    </source>
</reference>
<dbReference type="HOGENOM" id="CLU_308937_0_0_1"/>
<protein>
    <recommendedName>
        <fullName evidence="5">PDZ domain-containing protein</fullName>
    </recommendedName>
</protein>
<feature type="coiled-coil region" evidence="1">
    <location>
        <begin position="603"/>
        <end position="703"/>
    </location>
</feature>
<feature type="coiled-coil region" evidence="1">
    <location>
        <begin position="753"/>
        <end position="787"/>
    </location>
</feature>
<dbReference type="eggNOG" id="ENOG502QUHK">
    <property type="taxonomic scope" value="Eukaryota"/>
</dbReference>
<evidence type="ECO:0000313" key="4">
    <source>
        <dbReference type="Proteomes" id="UP000011713"/>
    </source>
</evidence>
<reference evidence="4" key="1">
    <citation type="journal article" date="2010" name="Science">
        <title>Signatures of adaptation to obligate biotrophy in the Hyaloperonospora arabidopsidis genome.</title>
        <authorList>
            <person name="Baxter L."/>
            <person name="Tripathy S."/>
            <person name="Ishaque N."/>
            <person name="Boot N."/>
            <person name="Cabral A."/>
            <person name="Kemen E."/>
            <person name="Thines M."/>
            <person name="Ah-Fong A."/>
            <person name="Anderson R."/>
            <person name="Badejoko W."/>
            <person name="Bittner-Eddy P."/>
            <person name="Boore J.L."/>
            <person name="Chibucos M.C."/>
            <person name="Coates M."/>
            <person name="Dehal P."/>
            <person name="Delehaunty K."/>
            <person name="Dong S."/>
            <person name="Downton P."/>
            <person name="Dumas B."/>
            <person name="Fabro G."/>
            <person name="Fronick C."/>
            <person name="Fuerstenberg S.I."/>
            <person name="Fulton L."/>
            <person name="Gaulin E."/>
            <person name="Govers F."/>
            <person name="Hughes L."/>
            <person name="Humphray S."/>
            <person name="Jiang R.H."/>
            <person name="Judelson H."/>
            <person name="Kamoun S."/>
            <person name="Kyung K."/>
            <person name="Meijer H."/>
            <person name="Minx P."/>
            <person name="Morris P."/>
            <person name="Nelson J."/>
            <person name="Phuntumart V."/>
            <person name="Qutob D."/>
            <person name="Rehmany A."/>
            <person name="Rougon-Cardoso A."/>
            <person name="Ryden P."/>
            <person name="Torto-Alalibo T."/>
            <person name="Studholme D."/>
            <person name="Wang Y."/>
            <person name="Win J."/>
            <person name="Wood J."/>
            <person name="Clifton S.W."/>
            <person name="Rogers J."/>
            <person name="Van den Ackerveken G."/>
            <person name="Jones J.D."/>
            <person name="McDowell J.M."/>
            <person name="Beynon J."/>
            <person name="Tyler B.M."/>
        </authorList>
    </citation>
    <scope>NUCLEOTIDE SEQUENCE [LARGE SCALE GENOMIC DNA]</scope>
    <source>
        <strain evidence="4">Emoy2</strain>
    </source>
</reference>
<sequence>MADFAGLKSPRDKAIHKVVVVYRTPGPLYVDLLSRDDGTGALVKAFRRKADRSMADAEASGRVFPGDELVTINSVDVTKMVFSEIITAVQEATFPVKLTFHCRVTKKEELEKQQTILPPESPSGSPGWGARLSQMTKSGSFQQKSSGTDLNRAIPRSPLPYSVNSELSGGKFGISLGKVGTDGVKQSILRIISNKPSRPEEDKNAVKAWMDDLALKPHNSSAGGRHRKAPAKTNVDVPHSTPIVAVTTGGRFVGVLDEDLNEFALTWFRKTPPETDVMPIKGVKRCPYFPSVDDVGAILSLRCESLRFVQLQRVVEMPRPLVLDEDVRKTVDVFLEAGAGSFSATLASNENDSFQIKITAESVALVKRSEDDGGIVVESAYGPYLQVLLDPTNQLRFTIKVQEFGGFLGAREGDICDVQNRREQLGTLSCFVLVAQNRQNRDILTLLIRTFRARLILPEQEELARADERNLFMDPAFDVPPSPTSPFVSRLGAVSPASDSATTRHSTSSVGSPPSATTLLSETTSSHIANKLRPVQLQSEGLLSSMSSTRLSDLVGSERGDSGELTEERISNFTLSTPRPSRASVAASKNGLGVSSNDVGVDNSFLEGRLAAQEKEISTLREKLVSVSVLHNVAMQENKQVAAAIEMKNNRIELQQTKIRQLEKLARQHDAKAREIQILRSKLEAEERQLASCREELEQLAGVTAKHSLRTLDQDTQTEAQFITGKGLIDTDLWSVPSWNRDAWSGTVVTVSTTDLQRHVEDQQAQIAQLEEKYVNLVAERNMLRAKSTELSREVRKLVEANDSRPLDDLVAKLAERSRLQVELASIKADAAETAQELAELKRQFDSAGDKVKGGKRLVARNKVLLRTVQQLKESLSEARDQVDAVKKVNSTLASRLHRLQPDARGGIVDCAPTSPSTSFPAVSSDDEDGDDDEEDEDEELQDGIAAFRRSLTRR</sequence>
<dbReference type="STRING" id="559515.M4BPC7"/>